<accession>A0A9I9DN18</accession>
<feature type="region of interest" description="Disordered" evidence="1">
    <location>
        <begin position="134"/>
        <end position="153"/>
    </location>
</feature>
<evidence type="ECO:0000256" key="1">
    <source>
        <dbReference type="SAM" id="MobiDB-lite"/>
    </source>
</evidence>
<dbReference type="Gramene" id="MELO3C021089.2.1">
    <property type="protein sequence ID" value="MELO3C021089.2.1"/>
    <property type="gene ID" value="MELO3C021089.2"/>
</dbReference>
<reference evidence="2" key="1">
    <citation type="submission" date="2023-03" db="UniProtKB">
        <authorList>
            <consortium name="EnsemblPlants"/>
        </authorList>
    </citation>
    <scope>IDENTIFICATION</scope>
</reference>
<feature type="region of interest" description="Disordered" evidence="1">
    <location>
        <begin position="369"/>
        <end position="430"/>
    </location>
</feature>
<evidence type="ECO:0008006" key="3">
    <source>
        <dbReference type="Google" id="ProtNLM"/>
    </source>
</evidence>
<proteinExistence type="predicted"/>
<organism evidence="2">
    <name type="scientific">Cucumis melo</name>
    <name type="common">Muskmelon</name>
    <dbReference type="NCBI Taxonomy" id="3656"/>
    <lineage>
        <taxon>Eukaryota</taxon>
        <taxon>Viridiplantae</taxon>
        <taxon>Streptophyta</taxon>
        <taxon>Embryophyta</taxon>
        <taxon>Tracheophyta</taxon>
        <taxon>Spermatophyta</taxon>
        <taxon>Magnoliopsida</taxon>
        <taxon>eudicotyledons</taxon>
        <taxon>Gunneridae</taxon>
        <taxon>Pentapetalae</taxon>
        <taxon>rosids</taxon>
        <taxon>fabids</taxon>
        <taxon>Cucurbitales</taxon>
        <taxon>Cucurbitaceae</taxon>
        <taxon>Benincaseae</taxon>
        <taxon>Cucumis</taxon>
    </lineage>
</organism>
<dbReference type="PANTHER" id="PTHR34427:SF5">
    <property type="entry name" value="DUF4283 DOMAIN-CONTAINING PROTEIN"/>
    <property type="match status" value="1"/>
</dbReference>
<dbReference type="PANTHER" id="PTHR34427">
    <property type="entry name" value="DUF4283 DOMAIN PROTEIN"/>
    <property type="match status" value="1"/>
</dbReference>
<evidence type="ECO:0000313" key="2">
    <source>
        <dbReference type="EnsemblPlants" id="MELO3C021089.2.1"/>
    </source>
</evidence>
<protein>
    <recommendedName>
        <fullName evidence="3">DUF4283 domain-containing protein</fullName>
    </recommendedName>
</protein>
<feature type="compositionally biased region" description="Basic and acidic residues" evidence="1">
    <location>
        <begin position="134"/>
        <end position="148"/>
    </location>
</feature>
<dbReference type="EnsemblPlants" id="MELO3C021089.2.1">
    <property type="protein sequence ID" value="MELO3C021089.2.1"/>
    <property type="gene ID" value="MELO3C021089.2"/>
</dbReference>
<feature type="compositionally biased region" description="Polar residues" evidence="1">
    <location>
        <begin position="388"/>
        <end position="411"/>
    </location>
</feature>
<sequence>MDITPDILDWIRNCFKYLLDTTTSKHFFTERRLEDNCMWVRKTKNKSKTSITAEIFRIDKKGRKCSILVPEGPDKFGWKSFLALITFRLFAPTKRIRSEIRKEYVSKYSNSFSSDSDSSRKSYAKALSDSSEEENKKRYKSTSDDSSSRRSTTTGFKPFTLSGESFEKTVIVTRRCFHDDWSRIMFSLKRQSEMEFSYKSFQADKAILYLNPDHAKLLCSNKSANGWSTVRNYQVKFESWDTNIHSFHFVIPSYGGWLSFRGIPLHLWNYSTFQYIGMACGGFLAIAKERMQMEKLIDAKIKVRYNYTGFVPASIMITDDQGENFIITIVPPPKARWFVERYVRVHGPFKSKAANEFDEHNPSAEVYTYNGFQAIPPGTTKSRESNHGQESINNQTKTNAEGEDPNQTNTIKEGAETIHPKGIPSKTTAAGISKDTSIDNEQENDRVFKEKLVHWLKENELKLSPKYTSDVPSSSNFHVIMSDQNVDFSGHGPLGDKGNT</sequence>
<dbReference type="AlphaFoldDB" id="A0A9I9DN18"/>
<name>A0A9I9DN18_CUCME</name>